<evidence type="ECO:0000313" key="4">
    <source>
        <dbReference type="Proteomes" id="UP000830167"/>
    </source>
</evidence>
<dbReference type="PANTHER" id="PTHR42879:SF2">
    <property type="entry name" value="3-OXOACYL-[ACYL-CARRIER-PROTEIN] REDUCTASE FABG"/>
    <property type="match status" value="1"/>
</dbReference>
<accession>A0ABY4CQG7</accession>
<comment type="similarity">
    <text evidence="1">Belongs to the short-chain dehydrogenases/reductases (SDR) family.</text>
</comment>
<dbReference type="Gene3D" id="3.40.50.720">
    <property type="entry name" value="NAD(P)-binding Rossmann-like Domain"/>
    <property type="match status" value="1"/>
</dbReference>
<dbReference type="CDD" id="cd05333">
    <property type="entry name" value="BKR_SDR_c"/>
    <property type="match status" value="1"/>
</dbReference>
<dbReference type="Pfam" id="PF13561">
    <property type="entry name" value="adh_short_C2"/>
    <property type="match status" value="1"/>
</dbReference>
<dbReference type="PRINTS" id="PR00080">
    <property type="entry name" value="SDRFAMILY"/>
</dbReference>
<keyword evidence="3" id="KW-0560">Oxidoreductase</keyword>
<dbReference type="NCBIfam" id="NF005559">
    <property type="entry name" value="PRK07231.1"/>
    <property type="match status" value="1"/>
</dbReference>
<feature type="domain" description="Ketoreductase" evidence="2">
    <location>
        <begin position="6"/>
        <end position="184"/>
    </location>
</feature>
<reference evidence="3" key="1">
    <citation type="submission" date="2021-12" db="EMBL/GenBank/DDBJ databases">
        <title>Alicyclobacillaceae gen. nov., sp. nov., isolated from chalcocite enrichment system.</title>
        <authorList>
            <person name="Jiang Z."/>
        </authorList>
    </citation>
    <scope>NUCLEOTIDE SEQUENCE</scope>
    <source>
        <strain evidence="3">MYW30-H2</strain>
    </source>
</reference>
<dbReference type="RefSeq" id="WP_347439415.1">
    <property type="nucleotide sequence ID" value="NZ_CP089291.1"/>
</dbReference>
<name>A0ABY4CQG7_9BACL</name>
<dbReference type="NCBIfam" id="NF004198">
    <property type="entry name" value="PRK05653.1-3"/>
    <property type="match status" value="1"/>
</dbReference>
<sequence length="245" mass="26178">MEFNGKVAIVTGSARGLGRGIAEKLASLGAQVIISDINEEGVEKTASEFREKGYLADTFVANVADREQANALIQFAITKYEKLDILVNNAGINRDAMIHNMTSEQWDSVISVNLTGVFNCLQPAATHMRERGYGRIVNISSASWLGNIGQANYAAAKAGVIGLTKTAARELAKFNVTCNAICPGFIETDMTRGVPEKVWDIMVSKIPLGRAGKPEDVANCIAYLASDAASYITSEVINVGGGFIL</sequence>
<keyword evidence="4" id="KW-1185">Reference proteome</keyword>
<dbReference type="InterPro" id="IPR057326">
    <property type="entry name" value="KR_dom"/>
</dbReference>
<dbReference type="InterPro" id="IPR002347">
    <property type="entry name" value="SDR_fam"/>
</dbReference>
<dbReference type="GO" id="GO:0004316">
    <property type="term" value="F:3-oxoacyl-[acyl-carrier-protein] reductase (NADPH) activity"/>
    <property type="evidence" value="ECO:0007669"/>
    <property type="project" value="UniProtKB-EC"/>
</dbReference>
<dbReference type="SUPFAM" id="SSF51735">
    <property type="entry name" value="NAD(P)-binding Rossmann-fold domains"/>
    <property type="match status" value="1"/>
</dbReference>
<proteinExistence type="inferred from homology"/>
<dbReference type="EC" id="1.1.1.100" evidence="3"/>
<gene>
    <name evidence="3" type="primary">fabG</name>
    <name evidence="3" type="ORF">LSG31_01605</name>
</gene>
<evidence type="ECO:0000259" key="2">
    <source>
        <dbReference type="SMART" id="SM00822"/>
    </source>
</evidence>
<organism evidence="3 4">
    <name type="scientific">Fodinisporobacter ferrooxydans</name>
    <dbReference type="NCBI Taxonomy" id="2901836"/>
    <lineage>
        <taxon>Bacteria</taxon>
        <taxon>Bacillati</taxon>
        <taxon>Bacillota</taxon>
        <taxon>Bacilli</taxon>
        <taxon>Bacillales</taxon>
        <taxon>Alicyclobacillaceae</taxon>
        <taxon>Fodinisporobacter</taxon>
    </lineage>
</organism>
<dbReference type="SMART" id="SM00822">
    <property type="entry name" value="PKS_KR"/>
    <property type="match status" value="1"/>
</dbReference>
<dbReference type="EMBL" id="CP089291">
    <property type="protein sequence ID" value="UOF92743.1"/>
    <property type="molecule type" value="Genomic_DNA"/>
</dbReference>
<dbReference type="InterPro" id="IPR036291">
    <property type="entry name" value="NAD(P)-bd_dom_sf"/>
</dbReference>
<dbReference type="PROSITE" id="PS00061">
    <property type="entry name" value="ADH_SHORT"/>
    <property type="match status" value="1"/>
</dbReference>
<dbReference type="Proteomes" id="UP000830167">
    <property type="component" value="Chromosome"/>
</dbReference>
<dbReference type="InterPro" id="IPR050259">
    <property type="entry name" value="SDR"/>
</dbReference>
<dbReference type="InterPro" id="IPR020904">
    <property type="entry name" value="Sc_DH/Rdtase_CS"/>
</dbReference>
<dbReference type="PANTHER" id="PTHR42879">
    <property type="entry name" value="3-OXOACYL-(ACYL-CARRIER-PROTEIN) REDUCTASE"/>
    <property type="match status" value="1"/>
</dbReference>
<evidence type="ECO:0000256" key="1">
    <source>
        <dbReference type="ARBA" id="ARBA00006484"/>
    </source>
</evidence>
<dbReference type="PRINTS" id="PR00081">
    <property type="entry name" value="GDHRDH"/>
</dbReference>
<protein>
    <submittedName>
        <fullName evidence="3">3-oxoacyl-ACP reductase FabG</fullName>
        <ecNumber evidence="3">1.1.1.100</ecNumber>
    </submittedName>
</protein>
<evidence type="ECO:0000313" key="3">
    <source>
        <dbReference type="EMBL" id="UOF92743.1"/>
    </source>
</evidence>
<dbReference type="NCBIfam" id="NF009466">
    <property type="entry name" value="PRK12826.1-2"/>
    <property type="match status" value="1"/>
</dbReference>